<evidence type="ECO:0000313" key="2">
    <source>
        <dbReference type="EMBL" id="CAL1173756.1"/>
    </source>
</evidence>
<keyword evidence="4" id="KW-1185">Reference proteome</keyword>
<name>A0A9P1GTA8_9DINO</name>
<sequence>MDHIEFKVPAGCYTEASVKELRAFLSCTHRKIGEGSLLWRVRLQLADMKEEFQRKMSDFDRKKAMDMRTLSKDFEKKVEIEAAKLRARTKDQLDSTTKRTIMENEQMVGRQLEVVAAGASQHCRERWIAGSFHRLGVGALHPGRSCSVAVVAAFLMQKEKISLGKAKSLGPSVHQGEAS</sequence>
<comment type="caution">
    <text evidence="1">The sequence shown here is derived from an EMBL/GenBank/DDBJ whole genome shotgun (WGS) entry which is preliminary data.</text>
</comment>
<protein>
    <submittedName>
        <fullName evidence="3">Cryptochrome DASH</fullName>
    </submittedName>
</protein>
<proteinExistence type="predicted"/>
<organism evidence="1">
    <name type="scientific">Cladocopium goreaui</name>
    <dbReference type="NCBI Taxonomy" id="2562237"/>
    <lineage>
        <taxon>Eukaryota</taxon>
        <taxon>Sar</taxon>
        <taxon>Alveolata</taxon>
        <taxon>Dinophyceae</taxon>
        <taxon>Suessiales</taxon>
        <taxon>Symbiodiniaceae</taxon>
        <taxon>Cladocopium</taxon>
    </lineage>
</organism>
<gene>
    <name evidence="1" type="ORF">C1SCF055_LOCUS44800</name>
</gene>
<dbReference type="EMBL" id="CAMXCT020006806">
    <property type="protein sequence ID" value="CAL1173756.1"/>
    <property type="molecule type" value="Genomic_DNA"/>
</dbReference>
<dbReference type="Proteomes" id="UP001152797">
    <property type="component" value="Unassembled WGS sequence"/>
</dbReference>
<reference evidence="2" key="2">
    <citation type="submission" date="2024-04" db="EMBL/GenBank/DDBJ databases">
        <authorList>
            <person name="Chen Y."/>
            <person name="Shah S."/>
            <person name="Dougan E. K."/>
            <person name="Thang M."/>
            <person name="Chan C."/>
        </authorList>
    </citation>
    <scope>NUCLEOTIDE SEQUENCE [LARGE SCALE GENOMIC DNA]</scope>
</reference>
<dbReference type="OrthoDB" id="421435at2759"/>
<dbReference type="AlphaFoldDB" id="A0A9P1GTA8"/>
<evidence type="ECO:0000313" key="3">
    <source>
        <dbReference type="EMBL" id="CAL4807693.1"/>
    </source>
</evidence>
<accession>A0A9P1GTA8</accession>
<dbReference type="EMBL" id="CAMXCT030006806">
    <property type="protein sequence ID" value="CAL4807693.1"/>
    <property type="molecule type" value="Genomic_DNA"/>
</dbReference>
<dbReference type="EMBL" id="CAMXCT010006806">
    <property type="protein sequence ID" value="CAI4020381.1"/>
    <property type="molecule type" value="Genomic_DNA"/>
</dbReference>
<reference evidence="1" key="1">
    <citation type="submission" date="2022-10" db="EMBL/GenBank/DDBJ databases">
        <authorList>
            <person name="Chen Y."/>
            <person name="Dougan E. K."/>
            <person name="Chan C."/>
            <person name="Rhodes N."/>
            <person name="Thang M."/>
        </authorList>
    </citation>
    <scope>NUCLEOTIDE SEQUENCE</scope>
</reference>
<evidence type="ECO:0000313" key="4">
    <source>
        <dbReference type="Proteomes" id="UP001152797"/>
    </source>
</evidence>
<evidence type="ECO:0000313" key="1">
    <source>
        <dbReference type="EMBL" id="CAI4020381.1"/>
    </source>
</evidence>